<proteinExistence type="inferred from homology"/>
<dbReference type="GO" id="GO:0005935">
    <property type="term" value="C:cellular bud neck"/>
    <property type="evidence" value="ECO:0007669"/>
    <property type="project" value="EnsemblFungi"/>
</dbReference>
<protein>
    <submittedName>
        <fullName evidence="4">Uncharacterized protein</fullName>
    </submittedName>
</protein>
<dbReference type="Proteomes" id="UP000094112">
    <property type="component" value="Unassembled WGS sequence"/>
</dbReference>
<dbReference type="GO" id="GO:0000149">
    <property type="term" value="F:SNARE binding"/>
    <property type="evidence" value="ECO:0007669"/>
    <property type="project" value="EnsemblFungi"/>
</dbReference>
<dbReference type="PANTHER" id="PTHR21292:SF1">
    <property type="entry name" value="EXOCYST COMPLEX COMPONENT 3"/>
    <property type="match status" value="1"/>
</dbReference>
<evidence type="ECO:0000256" key="1">
    <source>
        <dbReference type="ARBA" id="ARBA00009447"/>
    </source>
</evidence>
<dbReference type="InterPro" id="IPR042532">
    <property type="entry name" value="EXOC3/Sec6_C"/>
</dbReference>
<sequence length="708" mass="82846">MIYVYCLLRMDELEINDYVDLYELINKITKIHEIFDQSTDIVENISSFNNNLQEVEELIETEDYENVDIDFEIPSLLEIHYKLNKLRDFQERLLLLSDSSNEDHKFIVKRVVSRIYDVIKKFDKLLENIIIGLVESVKINNNSLVIRLAKIIDFEEREDTKIDALKGIISKNSKNNSQNSLFEQIVNGTIKGRTTARNYKQFFIDKVEESIHEIFQNCYETYKQKENMFEILDNLDWVFHDLICVKQDLVKLVPPRWNIFTVYYDFYYRELNILINKLIESEPETLIILEILDFDNKFKDIMISEFGFTKQENKSIIGDVEKEKLLSDYLNLIVLKMNEWMFNLQKTEHEVFRSRIQAPEVDSENLYALEGTKIVFQMFTQQCDVASGSGQGKILAGVVEEFGGLLIKRQSKWGELIKNEVQKLLTLNNKSKKDVGVDGVNDDDKVPPGLIEYLIALANDQMRGADYTEAISNKYGGMVSSKYSTIIHNALEKVIDGFANLAKQCCDALIVIIFDDLKIALDEIFSKDWYNSNYSQQVSDTLYEYLGDLKQSMNSYLFEILSEEIVEETVLRYLSNLNKDVKFKNNNDKFVNSVKRDFEIFYKLFINFIDQEIIESKFRIVEDFMDLSTETNDDHIVELWIQLVSKFNDISIDFLALILKARKDIDSTPSKAILSKSKIEQDKFLQENQYELTPSFMNRFVVTKKLKK</sequence>
<keyword evidence="2" id="KW-0813">Transport</keyword>
<dbReference type="GO" id="GO:0006893">
    <property type="term" value="P:Golgi to plasma membrane transport"/>
    <property type="evidence" value="ECO:0007669"/>
    <property type="project" value="EnsemblFungi"/>
</dbReference>
<dbReference type="GO" id="GO:0000145">
    <property type="term" value="C:exocyst"/>
    <property type="evidence" value="ECO:0007669"/>
    <property type="project" value="EnsemblFungi"/>
</dbReference>
<dbReference type="PANTHER" id="PTHR21292">
    <property type="entry name" value="EXOCYST COMPLEX COMPONENT SEC6-RELATED"/>
    <property type="match status" value="1"/>
</dbReference>
<evidence type="ECO:0000313" key="5">
    <source>
        <dbReference type="Proteomes" id="UP000094112"/>
    </source>
</evidence>
<dbReference type="Gene3D" id="1.10.357.50">
    <property type="match status" value="1"/>
</dbReference>
<dbReference type="GO" id="GO:0006887">
    <property type="term" value="P:exocytosis"/>
    <property type="evidence" value="ECO:0007669"/>
    <property type="project" value="UniProtKB-KW"/>
</dbReference>
<dbReference type="STRING" id="683960.A0A1E3P403"/>
<dbReference type="GO" id="GO:0035544">
    <property type="term" value="P:negative regulation of SNARE complex assembly"/>
    <property type="evidence" value="ECO:0007669"/>
    <property type="project" value="EnsemblFungi"/>
</dbReference>
<dbReference type="OrthoDB" id="190098at2759"/>
<dbReference type="GO" id="GO:0051601">
    <property type="term" value="P:exocyst localization"/>
    <property type="evidence" value="ECO:0007669"/>
    <property type="project" value="EnsemblFungi"/>
</dbReference>
<dbReference type="InterPro" id="IPR010326">
    <property type="entry name" value="EXOC3/Sec6"/>
</dbReference>
<accession>A0A1E3P403</accession>
<dbReference type="Gene3D" id="1.10.357.70">
    <property type="entry name" value="Exocyst complex component Sec6, C-terminal domain"/>
    <property type="match status" value="1"/>
</dbReference>
<evidence type="ECO:0000313" key="4">
    <source>
        <dbReference type="EMBL" id="ODQ60083.1"/>
    </source>
</evidence>
<evidence type="ECO:0000256" key="2">
    <source>
        <dbReference type="ARBA" id="ARBA00022448"/>
    </source>
</evidence>
<dbReference type="RefSeq" id="XP_019039290.1">
    <property type="nucleotide sequence ID" value="XM_019184129.1"/>
</dbReference>
<evidence type="ECO:0000256" key="3">
    <source>
        <dbReference type="ARBA" id="ARBA00022483"/>
    </source>
</evidence>
<name>A0A1E3P403_WICAA</name>
<reference evidence="4 5" key="1">
    <citation type="journal article" date="2016" name="Proc. Natl. Acad. Sci. U.S.A.">
        <title>Comparative genomics of biotechnologically important yeasts.</title>
        <authorList>
            <person name="Riley R."/>
            <person name="Haridas S."/>
            <person name="Wolfe K.H."/>
            <person name="Lopes M.R."/>
            <person name="Hittinger C.T."/>
            <person name="Goeker M."/>
            <person name="Salamov A.A."/>
            <person name="Wisecaver J.H."/>
            <person name="Long T.M."/>
            <person name="Calvey C.H."/>
            <person name="Aerts A.L."/>
            <person name="Barry K.W."/>
            <person name="Choi C."/>
            <person name="Clum A."/>
            <person name="Coughlan A.Y."/>
            <person name="Deshpande S."/>
            <person name="Douglass A.P."/>
            <person name="Hanson S.J."/>
            <person name="Klenk H.-P."/>
            <person name="LaButti K.M."/>
            <person name="Lapidus A."/>
            <person name="Lindquist E.A."/>
            <person name="Lipzen A.M."/>
            <person name="Meier-Kolthoff J.P."/>
            <person name="Ohm R.A."/>
            <person name="Otillar R.P."/>
            <person name="Pangilinan J.L."/>
            <person name="Peng Y."/>
            <person name="Rokas A."/>
            <person name="Rosa C.A."/>
            <person name="Scheuner C."/>
            <person name="Sibirny A.A."/>
            <person name="Slot J.C."/>
            <person name="Stielow J.B."/>
            <person name="Sun H."/>
            <person name="Kurtzman C.P."/>
            <person name="Blackwell M."/>
            <person name="Grigoriev I.V."/>
            <person name="Jeffries T.W."/>
        </authorList>
    </citation>
    <scope>NUCLEOTIDE SEQUENCE [LARGE SCALE GENOMIC DNA]</scope>
    <source>
        <strain evidence="5">ATCC 58044 / CBS 1984 / NCYC 433 / NRRL Y-366-8</strain>
    </source>
</reference>
<dbReference type="GO" id="GO:0005934">
    <property type="term" value="C:cellular bud tip"/>
    <property type="evidence" value="ECO:0007669"/>
    <property type="project" value="EnsemblFungi"/>
</dbReference>
<comment type="similarity">
    <text evidence="1">Belongs to the SEC6 family.</text>
</comment>
<dbReference type="Pfam" id="PF06046">
    <property type="entry name" value="Sec6"/>
    <property type="match status" value="1"/>
</dbReference>
<gene>
    <name evidence="4" type="ORF">WICANDRAFT_68627</name>
</gene>
<keyword evidence="3" id="KW-0268">Exocytosis</keyword>
<organism evidence="4 5">
    <name type="scientific">Wickerhamomyces anomalus (strain ATCC 58044 / CBS 1984 / NCYC 433 / NRRL Y-366-8)</name>
    <name type="common">Yeast</name>
    <name type="synonym">Hansenula anomala</name>
    <dbReference type="NCBI Taxonomy" id="683960"/>
    <lineage>
        <taxon>Eukaryota</taxon>
        <taxon>Fungi</taxon>
        <taxon>Dikarya</taxon>
        <taxon>Ascomycota</taxon>
        <taxon>Saccharomycotina</taxon>
        <taxon>Saccharomycetes</taxon>
        <taxon>Phaffomycetales</taxon>
        <taxon>Wickerhamomycetaceae</taxon>
        <taxon>Wickerhamomyces</taxon>
    </lineage>
</organism>
<keyword evidence="5" id="KW-1185">Reference proteome</keyword>
<dbReference type="AlphaFoldDB" id="A0A1E3P403"/>
<dbReference type="FunFam" id="1.10.357.50:FF:000006">
    <property type="entry name" value="Exocyst complex component sec6"/>
    <property type="match status" value="1"/>
</dbReference>
<dbReference type="EMBL" id="KV454210">
    <property type="protein sequence ID" value="ODQ60083.1"/>
    <property type="molecule type" value="Genomic_DNA"/>
</dbReference>
<dbReference type="GeneID" id="30201375"/>